<dbReference type="PANTHER" id="PTHR43204">
    <property type="entry name" value="ABC TRANSPORTER I FAMILY MEMBER 6, CHLOROPLASTIC"/>
    <property type="match status" value="1"/>
</dbReference>
<dbReference type="GO" id="GO:0005524">
    <property type="term" value="F:ATP binding"/>
    <property type="evidence" value="ECO:0007669"/>
    <property type="project" value="UniProtKB-KW"/>
</dbReference>
<dbReference type="Pfam" id="PF00005">
    <property type="entry name" value="ABC_tran"/>
    <property type="match status" value="1"/>
</dbReference>
<proteinExistence type="inferred from homology"/>
<dbReference type="EMBL" id="PEUX01000038">
    <property type="protein sequence ID" value="PIV10190.1"/>
    <property type="molecule type" value="Genomic_DNA"/>
</dbReference>
<feature type="domain" description="ABC transporter" evidence="4">
    <location>
        <begin position="3"/>
        <end position="234"/>
    </location>
</feature>
<dbReference type="InterPro" id="IPR010230">
    <property type="entry name" value="FeS-cluster_ATPase_SufC"/>
</dbReference>
<sequence length="242" mass="27296">MFLEIKNLKVKGNGQEILKGVNLKIKKGECQALLGPNASGKSTFVQVIAGNPKYQISRGKIIFRGKEITKLPPEKRTKLGIALAWQNPPAIKGIRLDRLLKKINLGLKGPKRKFGSKLDFDGNLLSRQVNLDFSGGEKKMSELLQVLSLNPQLVILDEIDSGLDIKRLEKMARLIRKELINKKIALLLITHSGTILRFLKPQLTNVMLDGKIICREKNYQKVLRVIKKYGYDKCKKCPLWAS</sequence>
<organism evidence="5 6">
    <name type="scientific">Candidatus Portnoybacteria bacterium CG03_land_8_20_14_0_80_41_10</name>
    <dbReference type="NCBI Taxonomy" id="1974808"/>
    <lineage>
        <taxon>Bacteria</taxon>
        <taxon>Candidatus Portnoyibacteriota</taxon>
    </lineage>
</organism>
<evidence type="ECO:0000256" key="2">
    <source>
        <dbReference type="ARBA" id="ARBA00022741"/>
    </source>
</evidence>
<keyword evidence="2" id="KW-0547">Nucleotide-binding</keyword>
<dbReference type="InterPro" id="IPR027417">
    <property type="entry name" value="P-loop_NTPase"/>
</dbReference>
<dbReference type="PROSITE" id="PS50893">
    <property type="entry name" value="ABC_TRANSPORTER_2"/>
    <property type="match status" value="1"/>
</dbReference>
<evidence type="ECO:0000259" key="4">
    <source>
        <dbReference type="PROSITE" id="PS50893"/>
    </source>
</evidence>
<dbReference type="Proteomes" id="UP000229894">
    <property type="component" value="Unassembled WGS sequence"/>
</dbReference>
<dbReference type="PANTHER" id="PTHR43204:SF1">
    <property type="entry name" value="ABC TRANSPORTER I FAMILY MEMBER 6, CHLOROPLASTIC"/>
    <property type="match status" value="1"/>
</dbReference>
<evidence type="ECO:0000256" key="1">
    <source>
        <dbReference type="ARBA" id="ARBA00006216"/>
    </source>
</evidence>
<gene>
    <name evidence="5" type="ORF">COS49_01885</name>
</gene>
<evidence type="ECO:0000256" key="3">
    <source>
        <dbReference type="ARBA" id="ARBA00022840"/>
    </source>
</evidence>
<accession>A0A2M7BUF2</accession>
<name>A0A2M7BUF2_9BACT</name>
<dbReference type="Gene3D" id="3.40.50.300">
    <property type="entry name" value="P-loop containing nucleotide triphosphate hydrolases"/>
    <property type="match status" value="1"/>
</dbReference>
<comment type="caution">
    <text evidence="5">The sequence shown here is derived from an EMBL/GenBank/DDBJ whole genome shotgun (WGS) entry which is preliminary data.</text>
</comment>
<dbReference type="SUPFAM" id="SSF52540">
    <property type="entry name" value="P-loop containing nucleoside triphosphate hydrolases"/>
    <property type="match status" value="1"/>
</dbReference>
<dbReference type="GO" id="GO:0016887">
    <property type="term" value="F:ATP hydrolysis activity"/>
    <property type="evidence" value="ECO:0007669"/>
    <property type="project" value="InterPro"/>
</dbReference>
<evidence type="ECO:0000313" key="6">
    <source>
        <dbReference type="Proteomes" id="UP000229894"/>
    </source>
</evidence>
<keyword evidence="3 5" id="KW-0067">ATP-binding</keyword>
<reference evidence="6" key="1">
    <citation type="submission" date="2017-09" db="EMBL/GenBank/DDBJ databases">
        <title>Depth-based differentiation of microbial function through sediment-hosted aquifers and enrichment of novel symbionts in the deep terrestrial subsurface.</title>
        <authorList>
            <person name="Probst A.J."/>
            <person name="Ladd B."/>
            <person name="Jarett J.K."/>
            <person name="Geller-Mcgrath D.E."/>
            <person name="Sieber C.M.K."/>
            <person name="Emerson J.B."/>
            <person name="Anantharaman K."/>
            <person name="Thomas B.C."/>
            <person name="Malmstrom R."/>
            <person name="Stieglmeier M."/>
            <person name="Klingl A."/>
            <person name="Woyke T."/>
            <person name="Ryan C.M."/>
            <person name="Banfield J.F."/>
        </authorList>
    </citation>
    <scope>NUCLEOTIDE SEQUENCE [LARGE SCALE GENOMIC DNA]</scope>
</reference>
<dbReference type="AlphaFoldDB" id="A0A2M7BUF2"/>
<comment type="similarity">
    <text evidence="1">Belongs to the ABC transporter superfamily. Ycf16 family.</text>
</comment>
<protein>
    <submittedName>
        <fullName evidence="5">ABC transporter ATP-binding protein</fullName>
    </submittedName>
</protein>
<dbReference type="InterPro" id="IPR003439">
    <property type="entry name" value="ABC_transporter-like_ATP-bd"/>
</dbReference>
<evidence type="ECO:0000313" key="5">
    <source>
        <dbReference type="EMBL" id="PIV10190.1"/>
    </source>
</evidence>